<sequence length="204" mass="23487">MCATTISLFAERSAYRMRSLQTLREERTCAITRAGERMRRRREEETGAEREQRLRTNKERMRTTRAKLRCEADAEGTAVRETQLLPKRRGEETEVERAVRRRVDREHGRSVRQNVASMSSAESMQENYLGLMNKKCGFCHALMRSFSRARWEETCVESMFAATMGQCSLLTDLAITLISFSSFLLATPNVQRTSAVIFGDLMLL</sequence>
<protein>
    <submittedName>
        <fullName evidence="3">Uncharacterized protein</fullName>
    </submittedName>
</protein>
<dbReference type="EMBL" id="KL363375">
    <property type="protein sequence ID" value="KFD46372.1"/>
    <property type="molecule type" value="Genomic_DNA"/>
</dbReference>
<evidence type="ECO:0000256" key="1">
    <source>
        <dbReference type="SAM" id="MobiDB-lite"/>
    </source>
</evidence>
<organism evidence="3">
    <name type="scientific">Trichuris suis</name>
    <name type="common">pig whipworm</name>
    <dbReference type="NCBI Taxonomy" id="68888"/>
    <lineage>
        <taxon>Eukaryota</taxon>
        <taxon>Metazoa</taxon>
        <taxon>Ecdysozoa</taxon>
        <taxon>Nematoda</taxon>
        <taxon>Enoplea</taxon>
        <taxon>Dorylaimia</taxon>
        <taxon>Trichinellida</taxon>
        <taxon>Trichuridae</taxon>
        <taxon>Trichuris</taxon>
    </lineage>
</organism>
<evidence type="ECO:0000313" key="3">
    <source>
        <dbReference type="EMBL" id="KFD65018.1"/>
    </source>
</evidence>
<evidence type="ECO:0000313" key="2">
    <source>
        <dbReference type="EMBL" id="KFD46372.1"/>
    </source>
</evidence>
<name>A0A085N6C2_9BILA</name>
<evidence type="ECO:0000313" key="4">
    <source>
        <dbReference type="Proteomes" id="UP000030764"/>
    </source>
</evidence>
<accession>A0A085N6C2</accession>
<proteinExistence type="predicted"/>
<dbReference type="AlphaFoldDB" id="A0A085N6C2"/>
<dbReference type="EMBL" id="KL367545">
    <property type="protein sequence ID" value="KFD65018.1"/>
    <property type="molecule type" value="Genomic_DNA"/>
</dbReference>
<feature type="region of interest" description="Disordered" evidence="1">
    <location>
        <begin position="37"/>
        <end position="61"/>
    </location>
</feature>
<dbReference type="Proteomes" id="UP000030758">
    <property type="component" value="Unassembled WGS sequence"/>
</dbReference>
<dbReference type="Proteomes" id="UP000030764">
    <property type="component" value="Unassembled WGS sequence"/>
</dbReference>
<keyword evidence="4" id="KW-1185">Reference proteome</keyword>
<reference evidence="3 4" key="1">
    <citation type="journal article" date="2014" name="Nat. Genet.">
        <title>Genome and transcriptome of the porcine whipworm Trichuris suis.</title>
        <authorList>
            <person name="Jex A.R."/>
            <person name="Nejsum P."/>
            <person name="Schwarz E.M."/>
            <person name="Hu L."/>
            <person name="Young N.D."/>
            <person name="Hall R.S."/>
            <person name="Korhonen P.K."/>
            <person name="Liao S."/>
            <person name="Thamsborg S."/>
            <person name="Xia J."/>
            <person name="Xu P."/>
            <person name="Wang S."/>
            <person name="Scheerlinck J.P."/>
            <person name="Hofmann A."/>
            <person name="Sternberg P.W."/>
            <person name="Wang J."/>
            <person name="Gasser R.B."/>
        </authorList>
    </citation>
    <scope>NUCLEOTIDE SEQUENCE [LARGE SCALE GENOMIC DNA]</scope>
    <source>
        <strain evidence="3">DCEP-RM93F</strain>
        <strain evidence="2">DCEP-RM93M</strain>
    </source>
</reference>
<gene>
    <name evidence="2" type="ORF">M513_12743</name>
    <name evidence="3" type="ORF">M514_12743</name>
</gene>